<dbReference type="Pfam" id="PF09273">
    <property type="entry name" value="Rubis-subs-bind"/>
    <property type="match status" value="1"/>
</dbReference>
<accession>A0AA97PHK0</accession>
<name>A0AA97PHK0_PYRO3</name>
<organism evidence="7">
    <name type="scientific">Pyricularia oryzae (strain Y34)</name>
    <name type="common">Rice blast fungus</name>
    <name type="synonym">Magnaporthe oryzae</name>
    <dbReference type="NCBI Taxonomy" id="1143189"/>
    <lineage>
        <taxon>Eukaryota</taxon>
        <taxon>Fungi</taxon>
        <taxon>Dikarya</taxon>
        <taxon>Ascomycota</taxon>
        <taxon>Pezizomycotina</taxon>
        <taxon>Sordariomycetes</taxon>
        <taxon>Sordariomycetidae</taxon>
        <taxon>Magnaporthales</taxon>
        <taxon>Pyriculariaceae</taxon>
        <taxon>Pyricularia</taxon>
    </lineage>
</organism>
<feature type="region of interest" description="Disordered" evidence="4">
    <location>
        <begin position="48"/>
        <end position="69"/>
    </location>
</feature>
<keyword evidence="3" id="KW-0949">S-adenosyl-L-methionine</keyword>
<feature type="compositionally biased region" description="Polar residues" evidence="4">
    <location>
        <begin position="480"/>
        <end position="493"/>
    </location>
</feature>
<dbReference type="Proteomes" id="UP000011086">
    <property type="component" value="Unassembled WGS sequence"/>
</dbReference>
<dbReference type="EMBL" id="JH793093">
    <property type="protein sequence ID" value="ELQ34778.1"/>
    <property type="molecule type" value="Genomic_DNA"/>
</dbReference>
<dbReference type="InterPro" id="IPR036464">
    <property type="entry name" value="Rubisco_LSMT_subst-bd_sf"/>
</dbReference>
<evidence type="ECO:0008006" key="8">
    <source>
        <dbReference type="Google" id="ProtNLM"/>
    </source>
</evidence>
<feature type="domain" description="SET" evidence="5">
    <location>
        <begin position="9"/>
        <end position="248"/>
    </location>
</feature>
<dbReference type="GO" id="GO:0005634">
    <property type="term" value="C:nucleus"/>
    <property type="evidence" value="ECO:0007669"/>
    <property type="project" value="TreeGrafter"/>
</dbReference>
<dbReference type="InterPro" id="IPR050600">
    <property type="entry name" value="SETD3_SETD6_MTase"/>
</dbReference>
<feature type="domain" description="Rubisco LSMT substrate-binding" evidence="6">
    <location>
        <begin position="381"/>
        <end position="431"/>
    </location>
</feature>
<dbReference type="InterPro" id="IPR046341">
    <property type="entry name" value="SET_dom_sf"/>
</dbReference>
<evidence type="ECO:0000259" key="5">
    <source>
        <dbReference type="Pfam" id="PF00856"/>
    </source>
</evidence>
<evidence type="ECO:0000256" key="2">
    <source>
        <dbReference type="ARBA" id="ARBA00022679"/>
    </source>
</evidence>
<dbReference type="Pfam" id="PF00856">
    <property type="entry name" value="SET"/>
    <property type="match status" value="1"/>
</dbReference>
<sequence length="544" mass="61182">MLDEESFPVATADIEPDTVLFTIPRKDIICLENSQLFKEVDSSIFVNRGSEPLDEDDEDQDGGSSHQRGQNSWTTLILVMMYEHLRRDPSPWRPYLDVLPTEFETPMFWTSEEIAELQASPVVASIGREEADVMIRTKILPVIKENAAVFGGVTDADDERLVQLAHQMGSTIMAYSFDLEGEGDEEDEDEDGWVEDREGRTMMGMVPMADILNADAEFNAHINHSEEALVATALRKIPAGEEILNYYGPLPNGQLLRRYGYVTEKHSRYDVVELTAASITSSIRSRLNLAQQDWDKIDEARAKSMFGDDSEQVHGAMVEVEDSYPLERACEDPDEFGQLQGTPSFSELPEELLDMAKARFKEIKTIRPDAVPDKKFRDRIIYSAVREAASAKLAEYGTTLEEDLAKLSTLDSNQPRLRMAMEVRIGEKKLLHEAIAWLDGKIGDGAANGDMEVDEPAYPSLRIINYLRCFAKINNPSLTIPSSSQPGQAQNYNEEGEVRNTPKQCGREVTVGWIMGKPRGRHPETQKVLVINRSAILDRLRNYS</sequence>
<feature type="region of interest" description="Disordered" evidence="4">
    <location>
        <begin position="480"/>
        <end position="501"/>
    </location>
</feature>
<evidence type="ECO:0000259" key="6">
    <source>
        <dbReference type="Pfam" id="PF09273"/>
    </source>
</evidence>
<proteinExistence type="predicted"/>
<dbReference type="PANTHER" id="PTHR13271">
    <property type="entry name" value="UNCHARACTERIZED PUTATIVE METHYLTRANSFERASE"/>
    <property type="match status" value="1"/>
</dbReference>
<evidence type="ECO:0000256" key="1">
    <source>
        <dbReference type="ARBA" id="ARBA00022603"/>
    </source>
</evidence>
<dbReference type="SUPFAM" id="SSF82199">
    <property type="entry name" value="SET domain"/>
    <property type="match status" value="1"/>
</dbReference>
<dbReference type="InterPro" id="IPR015353">
    <property type="entry name" value="Rubisco_LSMT_subst-bd"/>
</dbReference>
<dbReference type="SUPFAM" id="SSF81822">
    <property type="entry name" value="RuBisCo LSMT C-terminal, substrate-binding domain"/>
    <property type="match status" value="1"/>
</dbReference>
<protein>
    <recommendedName>
        <fullName evidence="8">Ribosomal lysine N-methyltransferase 4</fullName>
    </recommendedName>
</protein>
<evidence type="ECO:0000256" key="4">
    <source>
        <dbReference type="SAM" id="MobiDB-lite"/>
    </source>
</evidence>
<dbReference type="AlphaFoldDB" id="A0AA97PHK0"/>
<gene>
    <name evidence="7" type="ORF">OOU_Y34scaffold00745g53</name>
</gene>
<dbReference type="InterPro" id="IPR001214">
    <property type="entry name" value="SET_dom"/>
</dbReference>
<dbReference type="Gene3D" id="3.90.1410.10">
    <property type="entry name" value="set domain protein methyltransferase, domain 1"/>
    <property type="match status" value="1"/>
</dbReference>
<keyword evidence="1" id="KW-0489">Methyltransferase</keyword>
<feature type="compositionally biased region" description="Acidic residues" evidence="4">
    <location>
        <begin position="52"/>
        <end position="61"/>
    </location>
</feature>
<evidence type="ECO:0000313" key="7">
    <source>
        <dbReference type="EMBL" id="ELQ34778.1"/>
    </source>
</evidence>
<dbReference type="GO" id="GO:0032259">
    <property type="term" value="P:methylation"/>
    <property type="evidence" value="ECO:0007669"/>
    <property type="project" value="UniProtKB-KW"/>
</dbReference>
<reference evidence="7" key="1">
    <citation type="journal article" date="2012" name="PLoS Genet.">
        <title>Comparative analysis of the genomes of two field isolates of the rice blast fungus Magnaporthe oryzae.</title>
        <authorList>
            <person name="Xue M."/>
            <person name="Yang J."/>
            <person name="Li Z."/>
            <person name="Hu S."/>
            <person name="Yao N."/>
            <person name="Dean R.A."/>
            <person name="Zhao W."/>
            <person name="Shen M."/>
            <person name="Zhang H."/>
            <person name="Li C."/>
            <person name="Liu L."/>
            <person name="Cao L."/>
            <person name="Xu X."/>
            <person name="Xing Y."/>
            <person name="Hsiang T."/>
            <person name="Zhang Z."/>
            <person name="Xu J.R."/>
            <person name="Peng Y.L."/>
        </authorList>
    </citation>
    <scope>NUCLEOTIDE SEQUENCE</scope>
    <source>
        <strain evidence="7">Y34</strain>
    </source>
</reference>
<dbReference type="Gene3D" id="3.90.1420.10">
    <property type="entry name" value="Rubisco LSMT, substrate-binding domain"/>
    <property type="match status" value="1"/>
</dbReference>
<dbReference type="PANTHER" id="PTHR13271:SF34">
    <property type="entry name" value="N-LYSINE METHYLTRANSFERASE SETD6"/>
    <property type="match status" value="1"/>
</dbReference>
<evidence type="ECO:0000256" key="3">
    <source>
        <dbReference type="ARBA" id="ARBA00022691"/>
    </source>
</evidence>
<dbReference type="GO" id="GO:0016279">
    <property type="term" value="F:protein-lysine N-methyltransferase activity"/>
    <property type="evidence" value="ECO:0007669"/>
    <property type="project" value="UniProtKB-ARBA"/>
</dbReference>
<keyword evidence="2" id="KW-0808">Transferase</keyword>